<evidence type="ECO:0000313" key="6">
    <source>
        <dbReference type="Proteomes" id="UP000501868"/>
    </source>
</evidence>
<dbReference type="GO" id="GO:0003677">
    <property type="term" value="F:DNA binding"/>
    <property type="evidence" value="ECO:0007669"/>
    <property type="project" value="UniProtKB-KW"/>
</dbReference>
<dbReference type="Proteomes" id="UP000501868">
    <property type="component" value="Chromosome"/>
</dbReference>
<proteinExistence type="predicted"/>
<dbReference type="SUPFAM" id="SSF46785">
    <property type="entry name" value="Winged helix' DNA-binding domain"/>
    <property type="match status" value="1"/>
</dbReference>
<gene>
    <name evidence="5" type="ORF">HFZ78_07780</name>
</gene>
<dbReference type="InterPro" id="IPR036390">
    <property type="entry name" value="WH_DNA-bd_sf"/>
</dbReference>
<keyword evidence="1" id="KW-0805">Transcription regulation</keyword>
<dbReference type="SMART" id="SM00895">
    <property type="entry name" value="FCD"/>
    <property type="match status" value="1"/>
</dbReference>
<dbReference type="PROSITE" id="PS50949">
    <property type="entry name" value="HTH_GNTR"/>
    <property type="match status" value="1"/>
</dbReference>
<dbReference type="Gene3D" id="1.20.120.530">
    <property type="entry name" value="GntR ligand-binding domain-like"/>
    <property type="match status" value="1"/>
</dbReference>
<dbReference type="PRINTS" id="PR00035">
    <property type="entry name" value="HTHGNTR"/>
</dbReference>
<sequence length="241" mass="28190">MTESKEFLYPAKWLLKASAGERVTCELRMRIIAGLIESGTTLSENKLAADFDVSRSPIREVLKTLASENLIRLERMGAVVIGFTIKEIVEIYEVRLMIETFVYERLVKLDTKELVKELSKILEMMKIAIKYHDADEFSYQDVLFHETIIRVINHSYIMMIWNNAKPVMEAFILLAMRSRFEEKYDDFPRIVDNHQLYIDAIDAKNRDLMILSLHQNFDDVAGKVEDLWRSQLMLYKGVVQE</sequence>
<evidence type="ECO:0000256" key="3">
    <source>
        <dbReference type="ARBA" id="ARBA00023163"/>
    </source>
</evidence>
<dbReference type="SMART" id="SM00345">
    <property type="entry name" value="HTH_GNTR"/>
    <property type="match status" value="1"/>
</dbReference>
<dbReference type="Gene3D" id="1.10.10.10">
    <property type="entry name" value="Winged helix-like DNA-binding domain superfamily/Winged helix DNA-binding domain"/>
    <property type="match status" value="1"/>
</dbReference>
<accession>A0A6H1NZD7</accession>
<feature type="domain" description="HTH gntR-type" evidence="4">
    <location>
        <begin position="17"/>
        <end position="88"/>
    </location>
</feature>
<evidence type="ECO:0000256" key="1">
    <source>
        <dbReference type="ARBA" id="ARBA00023015"/>
    </source>
</evidence>
<reference evidence="5 6" key="1">
    <citation type="submission" date="2020-04" db="EMBL/GenBank/DDBJ databases">
        <title>Genome-Wide Identification of 5-Methylcytosine Sites in Bacterial Genomes By High-Throughput Sequencing of MspJI Restriction Fragments.</title>
        <authorList>
            <person name="Wu V."/>
        </authorList>
    </citation>
    <scope>NUCLEOTIDE SEQUENCE [LARGE SCALE GENOMIC DNA]</scope>
    <source>
        <strain evidence="5 6">S2</strain>
    </source>
</reference>
<dbReference type="PANTHER" id="PTHR43537">
    <property type="entry name" value="TRANSCRIPTIONAL REGULATOR, GNTR FAMILY"/>
    <property type="match status" value="1"/>
</dbReference>
<dbReference type="Pfam" id="PF00392">
    <property type="entry name" value="GntR"/>
    <property type="match status" value="1"/>
</dbReference>
<name>A0A6H1NZD7_PRIMG</name>
<dbReference type="InterPro" id="IPR000524">
    <property type="entry name" value="Tscrpt_reg_HTH_GntR"/>
</dbReference>
<dbReference type="SUPFAM" id="SSF48008">
    <property type="entry name" value="GntR ligand-binding domain-like"/>
    <property type="match status" value="1"/>
</dbReference>
<dbReference type="EMBL" id="CP051128">
    <property type="protein sequence ID" value="QIZ06618.1"/>
    <property type="molecule type" value="Genomic_DNA"/>
</dbReference>
<dbReference type="InterPro" id="IPR036388">
    <property type="entry name" value="WH-like_DNA-bd_sf"/>
</dbReference>
<evidence type="ECO:0000259" key="4">
    <source>
        <dbReference type="PROSITE" id="PS50949"/>
    </source>
</evidence>
<dbReference type="Pfam" id="PF07729">
    <property type="entry name" value="FCD"/>
    <property type="match status" value="1"/>
</dbReference>
<dbReference type="AlphaFoldDB" id="A0A6H1NZD7"/>
<evidence type="ECO:0000313" key="5">
    <source>
        <dbReference type="EMBL" id="QIZ06618.1"/>
    </source>
</evidence>
<keyword evidence="3" id="KW-0804">Transcription</keyword>
<organism evidence="5 6">
    <name type="scientific">Priestia megaterium</name>
    <name type="common">Bacillus megaterium</name>
    <dbReference type="NCBI Taxonomy" id="1404"/>
    <lineage>
        <taxon>Bacteria</taxon>
        <taxon>Bacillati</taxon>
        <taxon>Bacillota</taxon>
        <taxon>Bacilli</taxon>
        <taxon>Bacillales</taxon>
        <taxon>Bacillaceae</taxon>
        <taxon>Priestia</taxon>
    </lineage>
</organism>
<keyword evidence="2" id="KW-0238">DNA-binding</keyword>
<protein>
    <submittedName>
        <fullName evidence="5">GntR family transcriptional regulator</fullName>
    </submittedName>
</protein>
<dbReference type="InterPro" id="IPR008920">
    <property type="entry name" value="TF_FadR/GntR_C"/>
</dbReference>
<dbReference type="PANTHER" id="PTHR43537:SF24">
    <property type="entry name" value="GLUCONATE OPERON TRANSCRIPTIONAL REPRESSOR"/>
    <property type="match status" value="1"/>
</dbReference>
<reference evidence="5 6" key="2">
    <citation type="submission" date="2020-04" db="EMBL/GenBank/DDBJ databases">
        <authorList>
            <person name="Fomenkov A."/>
            <person name="Anton B.P."/>
            <person name="Roberts R.J."/>
        </authorList>
    </citation>
    <scope>NUCLEOTIDE SEQUENCE [LARGE SCALE GENOMIC DNA]</scope>
    <source>
        <strain evidence="5 6">S2</strain>
    </source>
</reference>
<dbReference type="InterPro" id="IPR011711">
    <property type="entry name" value="GntR_C"/>
</dbReference>
<dbReference type="GO" id="GO:0003700">
    <property type="term" value="F:DNA-binding transcription factor activity"/>
    <property type="evidence" value="ECO:0007669"/>
    <property type="project" value="InterPro"/>
</dbReference>
<evidence type="ECO:0000256" key="2">
    <source>
        <dbReference type="ARBA" id="ARBA00023125"/>
    </source>
</evidence>